<comment type="catalytic activity">
    <reaction evidence="1">
        <text>ATP + protein L-histidine = ADP + protein N-phospho-L-histidine.</text>
        <dbReference type="EC" id="2.7.13.3"/>
    </reaction>
</comment>
<dbReference type="RefSeq" id="WP_038264776.1">
    <property type="nucleotide sequence ID" value="NZ_FSRH01000002.1"/>
</dbReference>
<comment type="caution">
    <text evidence="11">The sequence shown here is derived from an EMBL/GenBank/DDBJ whole genome shotgun (WGS) entry which is preliminary data.</text>
</comment>
<organism evidence="11 12">
    <name type="scientific">Peptoclostridium litorale DSM 5388</name>
    <dbReference type="NCBI Taxonomy" id="1121324"/>
    <lineage>
        <taxon>Bacteria</taxon>
        <taxon>Bacillati</taxon>
        <taxon>Bacillota</taxon>
        <taxon>Clostridia</taxon>
        <taxon>Peptostreptococcales</taxon>
        <taxon>Peptoclostridiaceae</taxon>
        <taxon>Peptoclostridium</taxon>
    </lineage>
</organism>
<dbReference type="SMART" id="SM00387">
    <property type="entry name" value="HATPase_c"/>
    <property type="match status" value="1"/>
</dbReference>
<dbReference type="InterPro" id="IPR001638">
    <property type="entry name" value="Solute-binding_3/MltF_N"/>
</dbReference>
<dbReference type="InterPro" id="IPR036890">
    <property type="entry name" value="HATPase_C_sf"/>
</dbReference>
<keyword evidence="9" id="KW-0472">Membrane</keyword>
<dbReference type="InterPro" id="IPR005467">
    <property type="entry name" value="His_kinase_dom"/>
</dbReference>
<dbReference type="InterPro" id="IPR003661">
    <property type="entry name" value="HisK_dim/P_dom"/>
</dbReference>
<evidence type="ECO:0000256" key="4">
    <source>
        <dbReference type="ARBA" id="ARBA00022679"/>
    </source>
</evidence>
<keyword evidence="5" id="KW-0547">Nucleotide-binding</keyword>
<dbReference type="CDD" id="cd13704">
    <property type="entry name" value="PBP2_HisK"/>
    <property type="match status" value="1"/>
</dbReference>
<accession>A0A069RL98</accession>
<dbReference type="OrthoDB" id="9784397at2"/>
<dbReference type="InterPro" id="IPR004358">
    <property type="entry name" value="Sig_transdc_His_kin-like_C"/>
</dbReference>
<dbReference type="Pfam" id="PF00512">
    <property type="entry name" value="HisKA"/>
    <property type="match status" value="1"/>
</dbReference>
<dbReference type="PANTHER" id="PTHR43065">
    <property type="entry name" value="SENSOR HISTIDINE KINASE"/>
    <property type="match status" value="1"/>
</dbReference>
<name>A0A069RL98_PEPLI</name>
<evidence type="ECO:0000256" key="1">
    <source>
        <dbReference type="ARBA" id="ARBA00000085"/>
    </source>
</evidence>
<protein>
    <recommendedName>
        <fullName evidence="2">histidine kinase</fullName>
        <ecNumber evidence="2">2.7.13.3</ecNumber>
    </recommendedName>
</protein>
<keyword evidence="3" id="KW-0597">Phosphoprotein</keyword>
<evidence type="ECO:0000256" key="8">
    <source>
        <dbReference type="ARBA" id="ARBA00023012"/>
    </source>
</evidence>
<dbReference type="SUPFAM" id="SSF47384">
    <property type="entry name" value="Homodimeric domain of signal transducing histidine kinase"/>
    <property type="match status" value="1"/>
</dbReference>
<evidence type="ECO:0000256" key="9">
    <source>
        <dbReference type="SAM" id="Phobius"/>
    </source>
</evidence>
<dbReference type="InterPro" id="IPR003594">
    <property type="entry name" value="HATPase_dom"/>
</dbReference>
<sequence length="675" mass="77359">MKKKVIHIVLLFFMVILLLAEGYIRIEYDVGMYQYFTGYNRLTKQEAKWLKDHGSIIYGADNNSPPLRYVDHESKQYEGLAVDYLRALSIEIGAEIEFEPHVWNDALKELEEGRTDICDMYPSEKRGEKYLFSDPIYYQRGVVLVKNSENSIKNHMELSGGKVAAQEGDYAVDFLKQRVSQIDFEFTDDYLEAMNLLKDSKVDAVVGDEPVISYFMQQLNMKDGYKMLDKPLYEKECVLALPKTERTFLNIINKGIYNLKKKDTMVKIQQKWFGISRPIVKDKAPQRFMLIIAFFMAIISMASYLFTVWNKELKNQVEKRTRELDRSKKDLEITFDGLPHFMVVLNDNCNIVSTNKSFCDFKKQYKYEMIGKSCMHFNGIINMDCSNCIVKRTFSDGQHYSKEITFEEKLYEINTFHLDDDRNSKQRVLVMIRDITKIRISEQQLLQSNKMAAVGQLAAGVAHEIRNPLGVIRNYCYVLKNNINQGLDDKAKPIVVIEKSVKKIAGIIDNLLNFSRITDDDIADIDLETFIRNVLELNSKLMDRHNIKTDVVCSGKMYLNFNEEALKHVLINLISNAVDAMPDGGTLTLICNDSLESTEISCVDTGNGINEEDLKNIFNPFFTTKPPGEGTGLGLFIAYTEMEKFGGKIEVSSEIGKGSEFKIVLPKKEGKSHGK</sequence>
<keyword evidence="8" id="KW-0902">Two-component regulatory system</keyword>
<dbReference type="Gene3D" id="1.10.287.130">
    <property type="match status" value="1"/>
</dbReference>
<proteinExistence type="predicted"/>
<dbReference type="SUPFAM" id="SSF55785">
    <property type="entry name" value="PYP-like sensor domain (PAS domain)"/>
    <property type="match status" value="1"/>
</dbReference>
<evidence type="ECO:0000256" key="6">
    <source>
        <dbReference type="ARBA" id="ARBA00022777"/>
    </source>
</evidence>
<reference evidence="11 12" key="1">
    <citation type="submission" date="2014-03" db="EMBL/GenBank/DDBJ databases">
        <title>Genome sequence of Clostridium litorale W6, DSM 5388.</title>
        <authorList>
            <person name="Poehlein A."/>
            <person name="Jagirdar A."/>
            <person name="Khonsari B."/>
            <person name="Chibani C.M."/>
            <person name="Gutierrez Gutierrez D.A."/>
            <person name="Davydova E."/>
            <person name="Alghaithi H.S."/>
            <person name="Nair K.P."/>
            <person name="Dhamotharan K."/>
            <person name="Chandran L."/>
            <person name="G W."/>
            <person name="Daniel R."/>
        </authorList>
    </citation>
    <scope>NUCLEOTIDE SEQUENCE [LARGE SCALE GENOMIC DNA]</scope>
    <source>
        <strain evidence="11 12">W6</strain>
    </source>
</reference>
<keyword evidence="9" id="KW-0812">Transmembrane</keyword>
<gene>
    <name evidence="11" type="primary">kinA</name>
    <name evidence="11" type="ORF">CLIT_11c00090</name>
</gene>
<dbReference type="InterPro" id="IPR035965">
    <property type="entry name" value="PAS-like_dom_sf"/>
</dbReference>
<dbReference type="SUPFAM" id="SSF53850">
    <property type="entry name" value="Periplasmic binding protein-like II"/>
    <property type="match status" value="1"/>
</dbReference>
<dbReference type="InterPro" id="IPR036097">
    <property type="entry name" value="HisK_dim/P_sf"/>
</dbReference>
<dbReference type="eggNOG" id="COG4191">
    <property type="taxonomic scope" value="Bacteria"/>
</dbReference>
<dbReference type="PANTHER" id="PTHR43065:SF10">
    <property type="entry name" value="PEROXIDE STRESS-ACTIVATED HISTIDINE KINASE MAK3"/>
    <property type="match status" value="1"/>
</dbReference>
<dbReference type="Gene3D" id="3.30.450.20">
    <property type="entry name" value="PAS domain"/>
    <property type="match status" value="1"/>
</dbReference>
<evidence type="ECO:0000313" key="12">
    <source>
        <dbReference type="Proteomes" id="UP000027946"/>
    </source>
</evidence>
<dbReference type="Pfam" id="PF00497">
    <property type="entry name" value="SBP_bac_3"/>
    <property type="match status" value="1"/>
</dbReference>
<feature type="transmembrane region" description="Helical" evidence="9">
    <location>
        <begin position="288"/>
        <end position="309"/>
    </location>
</feature>
<evidence type="ECO:0000256" key="5">
    <source>
        <dbReference type="ARBA" id="ARBA00022741"/>
    </source>
</evidence>
<dbReference type="EMBL" id="JJMM01000011">
    <property type="protein sequence ID" value="KDR94982.1"/>
    <property type="molecule type" value="Genomic_DNA"/>
</dbReference>
<evidence type="ECO:0000256" key="3">
    <source>
        <dbReference type="ARBA" id="ARBA00022553"/>
    </source>
</evidence>
<dbReference type="Pfam" id="PF13426">
    <property type="entry name" value="PAS_9"/>
    <property type="match status" value="1"/>
</dbReference>
<keyword evidence="4 11" id="KW-0808">Transferase</keyword>
<dbReference type="SMART" id="SM00062">
    <property type="entry name" value="PBPb"/>
    <property type="match status" value="1"/>
</dbReference>
<dbReference type="SMART" id="SM00388">
    <property type="entry name" value="HisKA"/>
    <property type="match status" value="1"/>
</dbReference>
<dbReference type="PROSITE" id="PS50109">
    <property type="entry name" value="HIS_KIN"/>
    <property type="match status" value="1"/>
</dbReference>
<dbReference type="SUPFAM" id="SSF55874">
    <property type="entry name" value="ATPase domain of HSP90 chaperone/DNA topoisomerase II/histidine kinase"/>
    <property type="match status" value="1"/>
</dbReference>
<dbReference type="GO" id="GO:0005524">
    <property type="term" value="F:ATP binding"/>
    <property type="evidence" value="ECO:0007669"/>
    <property type="project" value="UniProtKB-KW"/>
</dbReference>
<dbReference type="PRINTS" id="PR00344">
    <property type="entry name" value="BCTRLSENSOR"/>
</dbReference>
<evidence type="ECO:0000313" key="11">
    <source>
        <dbReference type="EMBL" id="KDR94982.1"/>
    </source>
</evidence>
<dbReference type="CDD" id="cd00082">
    <property type="entry name" value="HisKA"/>
    <property type="match status" value="1"/>
</dbReference>
<keyword evidence="7" id="KW-0067">ATP-binding</keyword>
<dbReference type="Pfam" id="PF02518">
    <property type="entry name" value="HATPase_c"/>
    <property type="match status" value="1"/>
</dbReference>
<evidence type="ECO:0000256" key="7">
    <source>
        <dbReference type="ARBA" id="ARBA00022840"/>
    </source>
</evidence>
<keyword evidence="6 11" id="KW-0418">Kinase</keyword>
<evidence type="ECO:0000256" key="2">
    <source>
        <dbReference type="ARBA" id="ARBA00012438"/>
    </source>
</evidence>
<dbReference type="EC" id="2.7.13.3" evidence="2"/>
<dbReference type="InterPro" id="IPR000014">
    <property type="entry name" value="PAS"/>
</dbReference>
<keyword evidence="9" id="KW-1133">Transmembrane helix</keyword>
<feature type="domain" description="Histidine kinase" evidence="10">
    <location>
        <begin position="460"/>
        <end position="669"/>
    </location>
</feature>
<dbReference type="AlphaFoldDB" id="A0A069RL98"/>
<dbReference type="eggNOG" id="COG0834">
    <property type="taxonomic scope" value="Bacteria"/>
</dbReference>
<dbReference type="Gene3D" id="3.40.190.10">
    <property type="entry name" value="Periplasmic binding protein-like II"/>
    <property type="match status" value="2"/>
</dbReference>
<evidence type="ECO:0000259" key="10">
    <source>
        <dbReference type="PROSITE" id="PS50109"/>
    </source>
</evidence>
<dbReference type="GO" id="GO:0000155">
    <property type="term" value="F:phosphorelay sensor kinase activity"/>
    <property type="evidence" value="ECO:0007669"/>
    <property type="project" value="InterPro"/>
</dbReference>
<dbReference type="Gene3D" id="3.30.565.10">
    <property type="entry name" value="Histidine kinase-like ATPase, C-terminal domain"/>
    <property type="match status" value="1"/>
</dbReference>
<dbReference type="Proteomes" id="UP000027946">
    <property type="component" value="Unassembled WGS sequence"/>
</dbReference>
<dbReference type="STRING" id="1121324.CLIT_11c00090"/>
<keyword evidence="12" id="KW-1185">Reference proteome</keyword>